<dbReference type="EMBL" id="CABPRJ010001895">
    <property type="protein sequence ID" value="VVC39378.1"/>
    <property type="molecule type" value="Genomic_DNA"/>
</dbReference>
<gene>
    <name evidence="1" type="ORF">CINCED_3A011958</name>
</gene>
<organism evidence="1 2">
    <name type="scientific">Cinara cedri</name>
    <dbReference type="NCBI Taxonomy" id="506608"/>
    <lineage>
        <taxon>Eukaryota</taxon>
        <taxon>Metazoa</taxon>
        <taxon>Ecdysozoa</taxon>
        <taxon>Arthropoda</taxon>
        <taxon>Hexapoda</taxon>
        <taxon>Insecta</taxon>
        <taxon>Pterygota</taxon>
        <taxon>Neoptera</taxon>
        <taxon>Paraneoptera</taxon>
        <taxon>Hemiptera</taxon>
        <taxon>Sternorrhyncha</taxon>
        <taxon>Aphidomorpha</taxon>
        <taxon>Aphidoidea</taxon>
        <taxon>Aphididae</taxon>
        <taxon>Lachninae</taxon>
        <taxon>Cinara</taxon>
    </lineage>
</organism>
<accession>A0A5E4N427</accession>
<evidence type="ECO:0000313" key="2">
    <source>
        <dbReference type="Proteomes" id="UP000325440"/>
    </source>
</evidence>
<dbReference type="AlphaFoldDB" id="A0A5E4N427"/>
<protein>
    <submittedName>
        <fullName evidence="1">Uncharacterized protein</fullName>
    </submittedName>
</protein>
<keyword evidence="2" id="KW-1185">Reference proteome</keyword>
<sequence length="119" mass="12895">MALAVTVTVAVPPPFSHPLRRGDDGWLLLLLLVKTAADGGSGGEWSRRWLCADRRLFRVLLLLAPLTFATTADGHRGTPSSAMTATAGMSMLADRAIGRRADFRGHAKTKQKKNKKIKT</sequence>
<dbReference type="Proteomes" id="UP000325440">
    <property type="component" value="Unassembled WGS sequence"/>
</dbReference>
<reference evidence="1 2" key="1">
    <citation type="submission" date="2019-08" db="EMBL/GenBank/DDBJ databases">
        <authorList>
            <person name="Alioto T."/>
            <person name="Alioto T."/>
            <person name="Gomez Garrido J."/>
        </authorList>
    </citation>
    <scope>NUCLEOTIDE SEQUENCE [LARGE SCALE GENOMIC DNA]</scope>
</reference>
<proteinExistence type="predicted"/>
<evidence type="ECO:0000313" key="1">
    <source>
        <dbReference type="EMBL" id="VVC39378.1"/>
    </source>
</evidence>
<name>A0A5E4N427_9HEMI</name>